<evidence type="ECO:0000256" key="2">
    <source>
        <dbReference type="ARBA" id="ARBA00022483"/>
    </source>
</evidence>
<evidence type="ECO:0000259" key="6">
    <source>
        <dbReference type="Pfam" id="PF04048"/>
    </source>
</evidence>
<comment type="similarity">
    <text evidence="4">Belongs to the SEC8 family.</text>
</comment>
<dbReference type="OrthoDB" id="272977at2759"/>
<dbReference type="Proteomes" id="UP000002058">
    <property type="component" value="Unassembled WGS sequence"/>
</dbReference>
<accession>C4JMZ7</accession>
<evidence type="ECO:0000256" key="1">
    <source>
        <dbReference type="ARBA" id="ARBA00022448"/>
    </source>
</evidence>
<feature type="region of interest" description="Disordered" evidence="5">
    <location>
        <begin position="1"/>
        <end position="100"/>
    </location>
</feature>
<evidence type="ECO:0000256" key="3">
    <source>
        <dbReference type="ARBA" id="ARBA00022927"/>
    </source>
</evidence>
<protein>
    <recommendedName>
        <fullName evidence="4">Exocyst complex component Sec8</fullName>
    </recommendedName>
</protein>
<dbReference type="PANTHER" id="PTHR14146:SF0">
    <property type="entry name" value="EXOCYST COMPLEX COMPONENT 4"/>
    <property type="match status" value="1"/>
</dbReference>
<dbReference type="Pfam" id="PF20652">
    <property type="entry name" value="Sec8_C"/>
    <property type="match status" value="1"/>
</dbReference>
<dbReference type="AlphaFoldDB" id="C4JMZ7"/>
<dbReference type="VEuPathDB" id="FungiDB:UREG_04205"/>
<dbReference type="InterPro" id="IPR048630">
    <property type="entry name" value="Sec8_M"/>
</dbReference>
<feature type="region of interest" description="Disordered" evidence="5">
    <location>
        <begin position="533"/>
        <end position="553"/>
    </location>
</feature>
<dbReference type="InterPro" id="IPR039682">
    <property type="entry name" value="Sec8/EXOC4"/>
</dbReference>
<dbReference type="STRING" id="336963.C4JMZ7"/>
<keyword evidence="3 4" id="KW-0653">Protein transport</keyword>
<dbReference type="GeneID" id="8437218"/>
<dbReference type="GO" id="GO:0006904">
    <property type="term" value="P:vesicle docking involved in exocytosis"/>
    <property type="evidence" value="ECO:0007669"/>
    <property type="project" value="InterPro"/>
</dbReference>
<organism evidence="8 9">
    <name type="scientific">Uncinocarpus reesii (strain UAMH 1704)</name>
    <dbReference type="NCBI Taxonomy" id="336963"/>
    <lineage>
        <taxon>Eukaryota</taxon>
        <taxon>Fungi</taxon>
        <taxon>Dikarya</taxon>
        <taxon>Ascomycota</taxon>
        <taxon>Pezizomycotina</taxon>
        <taxon>Eurotiomycetes</taxon>
        <taxon>Eurotiomycetidae</taxon>
        <taxon>Onygenales</taxon>
        <taxon>Onygenaceae</taxon>
        <taxon>Uncinocarpus</taxon>
    </lineage>
</organism>
<evidence type="ECO:0000256" key="5">
    <source>
        <dbReference type="SAM" id="MobiDB-lite"/>
    </source>
</evidence>
<dbReference type="GO" id="GO:0015031">
    <property type="term" value="P:protein transport"/>
    <property type="evidence" value="ECO:0007669"/>
    <property type="project" value="UniProtKB-KW"/>
</dbReference>
<sequence length="1093" mass="121758">MNTRNGYPNPGGPSPNIGSSDRDYGSSRKLENPAINPLVTNNGYGAAAPRDRDRRAGGYGGFYEQQSQSQSEELERERRARSASRARVRDDVRYGGGQGGRYGDDPGRCLFVLDIVRLIQRDWNAMASDDCVPVQVGLQLMDPSTLGQAEREPEFIRSHRDIKRALKAIVNEHHQGFSSAIGTYHKIQSGIQSSQNQLRSLKSTLGEAKSGLLTTKPELQGLATGSQSYNDALQMLSQIEHIQSLPETLEARISEKRFIAAVEVLQEARKALSRSDFEAVGGLGDLRTYFANQETSLTDILVEELHDHLYLKSPYCQDRWKMQLEDGASGSSTPRGIPAWDKPIHRFLSNLNLSTPLADDASNNPEADTFSYILLIIETLDRMGNMETVVDRIEQRLPVELYAVVNKTSAEVALRYPDATRGIQKRTWAPDRPLDTVEEHGHVLSEFLWNLYAKFEAIAEGHRVVHDVISGIAERKGAEKGTLTNGFKELWKLYQSEKLFKLSEIDQNSTDIKTEQAALDEILRSSVPGLVSKSRQKLSSNDLNRSNQESSGTGHKLLIEPNIFNISLLLPPALSFIQRLTGIVPVDSDIDVGKLTTFLDDFMTHVFQPQLEEAVTELCTMCFIAVDAYTQDSQWHLHSTKPIFKGTITFMNLIKKFSLILDSIPHDQAFTQLLITQMVTYYEKCCGWYKGKASFATLPFTKRAVNECTAALISRMSSQQPGGVRLKAAAAYSELEETRDIATQLWESPVNERQELINKEIDMLINRTNETPLEPYDIVSDPKTVFSVSLLYNSMNWLVSSLSKLRHITPYKVDSSRGHSRQLSGGRRWTFSKSNLEFTNALPRLPMTEESVVGFDTTLESIRSLALTALLTLHLDIRCGAIHMVTRSLKGSISSQLTEATPPSPAPSTENIWAHILSSQPTSASPAILELNNDLIAFDASVSTYLGPKEHYFITSGLTKLIDRAPPSLAPSFYKPAYPKSPEGKTPSNHHQSQEIVALPRSAKFLDWFLEGADKAVQYAKEEKEAFKRGDVQTIEAGNGEPFTYDELKVLVELCFSAVLKGPRGAESREDFLAAKRGSGDALLRLSEVMWDS</sequence>
<dbReference type="GO" id="GO:0000145">
    <property type="term" value="C:exocyst"/>
    <property type="evidence" value="ECO:0007669"/>
    <property type="project" value="UniProtKB-UniRule"/>
</dbReference>
<dbReference type="KEGG" id="ure:UREG_04205"/>
<keyword evidence="1 4" id="KW-0813">Transport</keyword>
<feature type="compositionally biased region" description="Polar residues" evidence="5">
    <location>
        <begin position="537"/>
        <end position="553"/>
    </location>
</feature>
<dbReference type="eggNOG" id="KOG3691">
    <property type="taxonomic scope" value="Eukaryota"/>
</dbReference>
<dbReference type="RefSeq" id="XP_002544688.1">
    <property type="nucleotide sequence ID" value="XM_002544642.1"/>
</dbReference>
<keyword evidence="9" id="KW-1185">Reference proteome</keyword>
<dbReference type="InterPro" id="IPR007191">
    <property type="entry name" value="Sec8_exocyst_N"/>
</dbReference>
<feature type="compositionally biased region" description="Basic and acidic residues" evidence="5">
    <location>
        <begin position="20"/>
        <end position="31"/>
    </location>
</feature>
<dbReference type="GO" id="GO:0090522">
    <property type="term" value="P:vesicle tethering involved in exocytosis"/>
    <property type="evidence" value="ECO:0007669"/>
    <property type="project" value="UniProtKB-UniRule"/>
</dbReference>
<proteinExistence type="inferred from homology"/>
<comment type="function">
    <text evidence="4">Component of the exocyst complex involved in the docking of exocytic vesicles with fusion sites on the plasma membrane.</text>
</comment>
<evidence type="ECO:0000313" key="9">
    <source>
        <dbReference type="Proteomes" id="UP000002058"/>
    </source>
</evidence>
<name>C4JMZ7_UNCRE</name>
<dbReference type="FunCoup" id="C4JMZ7">
    <property type="interactions" value="260"/>
</dbReference>
<keyword evidence="2 4" id="KW-0268">Exocytosis</keyword>
<dbReference type="GO" id="GO:0006612">
    <property type="term" value="P:protein targeting to membrane"/>
    <property type="evidence" value="ECO:0007669"/>
    <property type="project" value="UniProtKB-UniRule"/>
</dbReference>
<dbReference type="GO" id="GO:0006893">
    <property type="term" value="P:Golgi to plasma membrane transport"/>
    <property type="evidence" value="ECO:0007669"/>
    <property type="project" value="TreeGrafter"/>
</dbReference>
<dbReference type="InParanoid" id="C4JMZ7"/>
<dbReference type="Pfam" id="PF04048">
    <property type="entry name" value="Sec8_N"/>
    <property type="match status" value="1"/>
</dbReference>
<dbReference type="PANTHER" id="PTHR14146">
    <property type="entry name" value="EXOCYST COMPLEX COMPONENT 4"/>
    <property type="match status" value="1"/>
</dbReference>
<dbReference type="OMA" id="WYKAIVT"/>
<gene>
    <name evidence="8" type="ORF">UREG_04205</name>
</gene>
<evidence type="ECO:0000259" key="7">
    <source>
        <dbReference type="Pfam" id="PF20652"/>
    </source>
</evidence>
<evidence type="ECO:0000256" key="4">
    <source>
        <dbReference type="RuleBase" id="RU367079"/>
    </source>
</evidence>
<feature type="domain" description="Exocyst complex component Sec8 middle helical bundle" evidence="7">
    <location>
        <begin position="364"/>
        <end position="497"/>
    </location>
</feature>
<feature type="domain" description="Exocyst complex component Sec8 N-terminal" evidence="6">
    <location>
        <begin position="115"/>
        <end position="251"/>
    </location>
</feature>
<reference evidence="9" key="1">
    <citation type="journal article" date="2009" name="Genome Res.">
        <title>Comparative genomic analyses of the human fungal pathogens Coccidioides and their relatives.</title>
        <authorList>
            <person name="Sharpton T.J."/>
            <person name="Stajich J.E."/>
            <person name="Rounsley S.D."/>
            <person name="Gardner M.J."/>
            <person name="Wortman J.R."/>
            <person name="Jordar V.S."/>
            <person name="Maiti R."/>
            <person name="Kodira C.D."/>
            <person name="Neafsey D.E."/>
            <person name="Zeng Q."/>
            <person name="Hung C.-Y."/>
            <person name="McMahan C."/>
            <person name="Muszewska A."/>
            <person name="Grynberg M."/>
            <person name="Mandel M.A."/>
            <person name="Kellner E.M."/>
            <person name="Barker B.M."/>
            <person name="Galgiani J.N."/>
            <person name="Orbach M.J."/>
            <person name="Kirkland T.N."/>
            <person name="Cole G.T."/>
            <person name="Henn M.R."/>
            <person name="Birren B.W."/>
            <person name="Taylor J.W."/>
        </authorList>
    </citation>
    <scope>NUCLEOTIDE SEQUENCE [LARGE SCALE GENOMIC DNA]</scope>
    <source>
        <strain evidence="9">UAMH 1704</strain>
    </source>
</reference>
<feature type="compositionally biased region" description="Low complexity" evidence="5">
    <location>
        <begin position="1"/>
        <end position="19"/>
    </location>
</feature>
<evidence type="ECO:0000313" key="8">
    <source>
        <dbReference type="EMBL" id="EEP79359.1"/>
    </source>
</evidence>
<dbReference type="EMBL" id="CH476616">
    <property type="protein sequence ID" value="EEP79359.1"/>
    <property type="molecule type" value="Genomic_DNA"/>
</dbReference>
<dbReference type="HOGENOM" id="CLU_004025_0_0_1"/>